<proteinExistence type="predicted"/>
<keyword evidence="3" id="KW-1185">Reference proteome</keyword>
<evidence type="ECO:0000313" key="4">
    <source>
        <dbReference type="WBParaSite" id="DME_0000360901-mRNA-1"/>
    </source>
</evidence>
<sequence>MKSSDEFCRICGTILPFATTAPTTVICALCKVEWPIKRIRASTADTIIVVTSGSLPTPLVPLLISDISLASHIASSCLLLLLDPSPVLIFGSYPPP</sequence>
<accession>A0A0N4U963</accession>
<dbReference type="EMBL" id="UYYG01001161">
    <property type="protein sequence ID" value="VDN57641.1"/>
    <property type="molecule type" value="Genomic_DNA"/>
</dbReference>
<reference evidence="1 3" key="2">
    <citation type="submission" date="2018-11" db="EMBL/GenBank/DDBJ databases">
        <authorList>
            <consortium name="Pathogen Informatics"/>
        </authorList>
    </citation>
    <scope>NUCLEOTIDE SEQUENCE [LARGE SCALE GENOMIC DNA]</scope>
</reference>
<evidence type="ECO:0000313" key="3">
    <source>
        <dbReference type="Proteomes" id="UP000274756"/>
    </source>
</evidence>
<gene>
    <name evidence="1" type="ORF">DME_LOCUS7614</name>
</gene>
<reference evidence="4" key="1">
    <citation type="submission" date="2017-02" db="UniProtKB">
        <authorList>
            <consortium name="WormBaseParasite"/>
        </authorList>
    </citation>
    <scope>IDENTIFICATION</scope>
</reference>
<protein>
    <submittedName>
        <fullName evidence="4">Zf-LSD1 domain-containing protein</fullName>
    </submittedName>
</protein>
<evidence type="ECO:0000313" key="2">
    <source>
        <dbReference type="Proteomes" id="UP000038040"/>
    </source>
</evidence>
<dbReference type="Proteomes" id="UP000038040">
    <property type="component" value="Unplaced"/>
</dbReference>
<name>A0A0N4U963_DRAME</name>
<evidence type="ECO:0000313" key="1">
    <source>
        <dbReference type="EMBL" id="VDN57641.1"/>
    </source>
</evidence>
<dbReference type="Proteomes" id="UP000274756">
    <property type="component" value="Unassembled WGS sequence"/>
</dbReference>
<dbReference type="WBParaSite" id="DME_0000360901-mRNA-1">
    <property type="protein sequence ID" value="DME_0000360901-mRNA-1"/>
    <property type="gene ID" value="DME_0000360901"/>
</dbReference>
<dbReference type="AlphaFoldDB" id="A0A0N4U963"/>
<organism evidence="2 4">
    <name type="scientific">Dracunculus medinensis</name>
    <name type="common">Guinea worm</name>
    <dbReference type="NCBI Taxonomy" id="318479"/>
    <lineage>
        <taxon>Eukaryota</taxon>
        <taxon>Metazoa</taxon>
        <taxon>Ecdysozoa</taxon>
        <taxon>Nematoda</taxon>
        <taxon>Chromadorea</taxon>
        <taxon>Rhabditida</taxon>
        <taxon>Spirurina</taxon>
        <taxon>Dracunculoidea</taxon>
        <taxon>Dracunculidae</taxon>
        <taxon>Dracunculus</taxon>
    </lineage>
</organism>